<keyword evidence="1" id="KW-1185">Reference proteome</keyword>
<dbReference type="AlphaFoldDB" id="A0A1I7WK53"/>
<dbReference type="WBParaSite" id="Hba_05343">
    <property type="protein sequence ID" value="Hba_05343"/>
    <property type="gene ID" value="Hba_05343"/>
</dbReference>
<proteinExistence type="predicted"/>
<dbReference type="Proteomes" id="UP000095283">
    <property type="component" value="Unplaced"/>
</dbReference>
<reference evidence="2" key="1">
    <citation type="submission" date="2016-11" db="UniProtKB">
        <authorList>
            <consortium name="WormBaseParasite"/>
        </authorList>
    </citation>
    <scope>IDENTIFICATION</scope>
</reference>
<name>A0A1I7WK53_HETBA</name>
<organism evidence="1 2">
    <name type="scientific">Heterorhabditis bacteriophora</name>
    <name type="common">Entomopathogenic nematode worm</name>
    <dbReference type="NCBI Taxonomy" id="37862"/>
    <lineage>
        <taxon>Eukaryota</taxon>
        <taxon>Metazoa</taxon>
        <taxon>Ecdysozoa</taxon>
        <taxon>Nematoda</taxon>
        <taxon>Chromadorea</taxon>
        <taxon>Rhabditida</taxon>
        <taxon>Rhabditina</taxon>
        <taxon>Rhabditomorpha</taxon>
        <taxon>Strongyloidea</taxon>
        <taxon>Heterorhabditidae</taxon>
        <taxon>Heterorhabditis</taxon>
    </lineage>
</organism>
<evidence type="ECO:0000313" key="2">
    <source>
        <dbReference type="WBParaSite" id="Hba_05343"/>
    </source>
</evidence>
<sequence length="19" mass="2228">MKIFLGNSGCYEKDCFRIC</sequence>
<protein>
    <submittedName>
        <fullName evidence="2">Uncharacterized protein</fullName>
    </submittedName>
</protein>
<evidence type="ECO:0000313" key="1">
    <source>
        <dbReference type="Proteomes" id="UP000095283"/>
    </source>
</evidence>
<accession>A0A1I7WK53</accession>